<dbReference type="AlphaFoldDB" id="A0A8J5VZN5"/>
<comment type="caution">
    <text evidence="1">The sequence shown here is derived from an EMBL/GenBank/DDBJ whole genome shotgun (WGS) entry which is preliminary data.</text>
</comment>
<protein>
    <submittedName>
        <fullName evidence="1">Uncharacterized protein</fullName>
    </submittedName>
</protein>
<reference evidence="1" key="1">
    <citation type="journal article" date="2021" name="bioRxiv">
        <title>Whole Genome Assembly and Annotation of Northern Wild Rice, Zizania palustris L., Supports a Whole Genome Duplication in the Zizania Genus.</title>
        <authorList>
            <person name="Haas M."/>
            <person name="Kono T."/>
            <person name="Macchietto M."/>
            <person name="Millas R."/>
            <person name="McGilp L."/>
            <person name="Shao M."/>
            <person name="Duquette J."/>
            <person name="Hirsch C.N."/>
            <person name="Kimball J."/>
        </authorList>
    </citation>
    <scope>NUCLEOTIDE SEQUENCE</scope>
    <source>
        <tissue evidence="1">Fresh leaf tissue</tissue>
    </source>
</reference>
<evidence type="ECO:0000313" key="2">
    <source>
        <dbReference type="Proteomes" id="UP000729402"/>
    </source>
</evidence>
<proteinExistence type="predicted"/>
<dbReference type="EMBL" id="JAAALK010000285">
    <property type="protein sequence ID" value="KAG8065763.1"/>
    <property type="molecule type" value="Genomic_DNA"/>
</dbReference>
<organism evidence="1 2">
    <name type="scientific">Zizania palustris</name>
    <name type="common">Northern wild rice</name>
    <dbReference type="NCBI Taxonomy" id="103762"/>
    <lineage>
        <taxon>Eukaryota</taxon>
        <taxon>Viridiplantae</taxon>
        <taxon>Streptophyta</taxon>
        <taxon>Embryophyta</taxon>
        <taxon>Tracheophyta</taxon>
        <taxon>Spermatophyta</taxon>
        <taxon>Magnoliopsida</taxon>
        <taxon>Liliopsida</taxon>
        <taxon>Poales</taxon>
        <taxon>Poaceae</taxon>
        <taxon>BOP clade</taxon>
        <taxon>Oryzoideae</taxon>
        <taxon>Oryzeae</taxon>
        <taxon>Zizaniinae</taxon>
        <taxon>Zizania</taxon>
    </lineage>
</organism>
<name>A0A8J5VZN5_ZIZPA</name>
<accession>A0A8J5VZN5</accession>
<dbReference type="Proteomes" id="UP000729402">
    <property type="component" value="Unassembled WGS sequence"/>
</dbReference>
<evidence type="ECO:0000313" key="1">
    <source>
        <dbReference type="EMBL" id="KAG8065763.1"/>
    </source>
</evidence>
<sequence>MEPHAAGGGEGGEGGRRLCATSVRLPDRRLRATSVRFLTAASTSPSPCLARGRKAFCACSFLILVRWCAAKLGRVRDLGSLVPSSFQSGHCQRVRPTRFEDFEGFRLMLIVVSVCELGGF</sequence>
<gene>
    <name evidence="1" type="ORF">GUJ93_ZPchr0004g39649</name>
</gene>
<keyword evidence="2" id="KW-1185">Reference proteome</keyword>
<reference evidence="1" key="2">
    <citation type="submission" date="2021-02" db="EMBL/GenBank/DDBJ databases">
        <authorList>
            <person name="Kimball J.A."/>
            <person name="Haas M.W."/>
            <person name="Macchietto M."/>
            <person name="Kono T."/>
            <person name="Duquette J."/>
            <person name="Shao M."/>
        </authorList>
    </citation>
    <scope>NUCLEOTIDE SEQUENCE</scope>
    <source>
        <tissue evidence="1">Fresh leaf tissue</tissue>
    </source>
</reference>